<keyword evidence="2" id="KW-1185">Reference proteome</keyword>
<feature type="non-terminal residue" evidence="1">
    <location>
        <position position="1"/>
    </location>
</feature>
<name>A0ABN7WMI4_GIGMA</name>
<organism evidence="1 2">
    <name type="scientific">Gigaspora margarita</name>
    <dbReference type="NCBI Taxonomy" id="4874"/>
    <lineage>
        <taxon>Eukaryota</taxon>
        <taxon>Fungi</taxon>
        <taxon>Fungi incertae sedis</taxon>
        <taxon>Mucoromycota</taxon>
        <taxon>Glomeromycotina</taxon>
        <taxon>Glomeromycetes</taxon>
        <taxon>Diversisporales</taxon>
        <taxon>Gigasporaceae</taxon>
        <taxon>Gigaspora</taxon>
    </lineage>
</organism>
<accession>A0ABN7WMI4</accession>
<dbReference type="EMBL" id="CAJVQB010051959">
    <property type="protein sequence ID" value="CAG8835682.1"/>
    <property type="molecule type" value="Genomic_DNA"/>
</dbReference>
<dbReference type="Proteomes" id="UP000789901">
    <property type="component" value="Unassembled WGS sequence"/>
</dbReference>
<evidence type="ECO:0000313" key="2">
    <source>
        <dbReference type="Proteomes" id="UP000789901"/>
    </source>
</evidence>
<sequence>EYYLWIDGVESLKSLNVDFITRVRFIWDLRYDITYLMTKANESYLTTKDELAIKINGPRDDDKEIKSMVMTQGSIGDKYSLIE</sequence>
<feature type="non-terminal residue" evidence="1">
    <location>
        <position position="83"/>
    </location>
</feature>
<protein>
    <submittedName>
        <fullName evidence="1">19298_t:CDS:1</fullName>
    </submittedName>
</protein>
<reference evidence="1 2" key="1">
    <citation type="submission" date="2021-06" db="EMBL/GenBank/DDBJ databases">
        <authorList>
            <person name="Kallberg Y."/>
            <person name="Tangrot J."/>
            <person name="Rosling A."/>
        </authorList>
    </citation>
    <scope>NUCLEOTIDE SEQUENCE [LARGE SCALE GENOMIC DNA]</scope>
    <source>
        <strain evidence="1 2">120-4 pot B 10/14</strain>
    </source>
</reference>
<proteinExistence type="predicted"/>
<comment type="caution">
    <text evidence="1">The sequence shown here is derived from an EMBL/GenBank/DDBJ whole genome shotgun (WGS) entry which is preliminary data.</text>
</comment>
<evidence type="ECO:0000313" key="1">
    <source>
        <dbReference type="EMBL" id="CAG8835682.1"/>
    </source>
</evidence>
<gene>
    <name evidence="1" type="ORF">GMARGA_LOCUS32691</name>
</gene>